<dbReference type="PROSITE" id="PS52050">
    <property type="entry name" value="WYL"/>
    <property type="match status" value="1"/>
</dbReference>
<dbReference type="InterPro" id="IPR026881">
    <property type="entry name" value="WYL_dom"/>
</dbReference>
<evidence type="ECO:0000313" key="6">
    <source>
        <dbReference type="Proteomes" id="UP000702954"/>
    </source>
</evidence>
<reference evidence="4 5" key="2">
    <citation type="submission" date="2019-03" db="EMBL/GenBank/DDBJ databases">
        <title>Genomic Encyclopedia of Type Strains, Phase IV (KMG-IV): sequencing the most valuable type-strain genomes for metagenomic binning, comparative biology and taxonomic classification.</title>
        <authorList>
            <person name="Goeker M."/>
        </authorList>
    </citation>
    <scope>NUCLEOTIDE SEQUENCE [LARGE SCALE GENOMIC DNA]</scope>
    <source>
        <strain evidence="4 5">DSM 103426</strain>
    </source>
</reference>
<feature type="domain" description="WYL" evidence="1">
    <location>
        <begin position="144"/>
        <end position="216"/>
    </location>
</feature>
<dbReference type="RefSeq" id="WP_016441073.1">
    <property type="nucleotide sequence ID" value="NZ_BHEO01000005.1"/>
</dbReference>
<comment type="caution">
    <text evidence="4">The sequence shown here is derived from an EMBL/GenBank/DDBJ whole genome shotgun (WGS) entry which is preliminary data.</text>
</comment>
<dbReference type="Pfam" id="PF25583">
    <property type="entry name" value="WCX"/>
    <property type="match status" value="1"/>
</dbReference>
<dbReference type="PANTHER" id="PTHR34580">
    <property type="match status" value="1"/>
</dbReference>
<dbReference type="GO" id="GO:0003677">
    <property type="term" value="F:DNA binding"/>
    <property type="evidence" value="ECO:0007669"/>
    <property type="project" value="UniProtKB-KW"/>
</dbReference>
<proteinExistence type="predicted"/>
<dbReference type="Pfam" id="PF13280">
    <property type="entry name" value="WYL"/>
    <property type="match status" value="1"/>
</dbReference>
<keyword evidence="6" id="KW-1185">Reference proteome</keyword>
<protein>
    <submittedName>
        <fullName evidence="4">Putative DNA-binding transcriptional regulator YafY</fullName>
    </submittedName>
</protein>
<dbReference type="PANTHER" id="PTHR34580:SF1">
    <property type="entry name" value="PROTEIN PAFC"/>
    <property type="match status" value="1"/>
</dbReference>
<organism evidence="4 5">
    <name type="scientific">Faecalimonas umbilicata</name>
    <dbReference type="NCBI Taxonomy" id="1912855"/>
    <lineage>
        <taxon>Bacteria</taxon>
        <taxon>Bacillati</taxon>
        <taxon>Bacillota</taxon>
        <taxon>Clostridia</taxon>
        <taxon>Lachnospirales</taxon>
        <taxon>Lachnospiraceae</taxon>
        <taxon>Faecalimonas</taxon>
    </lineage>
</organism>
<dbReference type="Proteomes" id="UP000702954">
    <property type="component" value="Unassembled WGS sequence"/>
</dbReference>
<reference evidence="3 6" key="1">
    <citation type="journal article" date="2018" name="Int. J. Syst. Evol. Microbiol.">
        <title>Draft Genome Sequence of Faecalimonas umbilicata JCM 30896T, an Acetate-Producing Bacterium Isolated from Human Feces.</title>
        <authorList>
            <person name="Sakamoto M."/>
            <person name="Ikeyama N."/>
            <person name="Yuki M."/>
            <person name="Ohkuma M."/>
        </authorList>
    </citation>
    <scope>NUCLEOTIDE SEQUENCE [LARGE SCALE GENOMIC DNA]</scope>
    <source>
        <strain evidence="3 6">EGH7</strain>
    </source>
</reference>
<evidence type="ECO:0000259" key="2">
    <source>
        <dbReference type="Pfam" id="PF25583"/>
    </source>
</evidence>
<evidence type="ECO:0000313" key="4">
    <source>
        <dbReference type="EMBL" id="TCS66771.1"/>
    </source>
</evidence>
<dbReference type="InterPro" id="IPR057727">
    <property type="entry name" value="WCX_dom"/>
</dbReference>
<accession>A0A4R3JKS7</accession>
<name>A0A4R3JKS7_9FIRM</name>
<evidence type="ECO:0000313" key="3">
    <source>
        <dbReference type="EMBL" id="GBU04675.1"/>
    </source>
</evidence>
<keyword evidence="4" id="KW-0238">DNA-binding</keyword>
<dbReference type="EMBL" id="SLZV01000017">
    <property type="protein sequence ID" value="TCS66771.1"/>
    <property type="molecule type" value="Genomic_DNA"/>
</dbReference>
<evidence type="ECO:0000259" key="1">
    <source>
        <dbReference type="Pfam" id="PF13280"/>
    </source>
</evidence>
<gene>
    <name evidence="4" type="ORF">EDD74_11727</name>
    <name evidence="3" type="ORF">FAEUMB_12160</name>
</gene>
<dbReference type="EMBL" id="BHEO01000005">
    <property type="protein sequence ID" value="GBU04675.1"/>
    <property type="molecule type" value="Genomic_DNA"/>
</dbReference>
<sequence length="329" mass="38783">MGVYETKLRTLYVMRILAENTDQDHILNATDICKLLEQQYQIHADRRTIYGEIEALRMFGVDIIQQKGKASGYYIGERSFEFPELKLLVDSVQSSKFITEKKSRELIFKLEKLCSTFQAEQLAKQVTILNRLKTENEEIYYSVDKIHSAIYNNKKIQFQYAEWTPKKELRFRKNGMFYKISPWVLTWDDEKYYLIAFDDVAGKVKHYRVDKMKHLDICEEDREGQKQFEKFDPSELTKKTFGMYGGMEIGVKLLCQNSLAGVILDRFGKDVWMRTVDENQFIVHVNVVVSPQFFGWITGIGAHMKIVEPMEVREAYRKYLETILEGYRV</sequence>
<feature type="domain" description="WCX" evidence="2">
    <location>
        <begin position="251"/>
        <end position="324"/>
    </location>
</feature>
<dbReference type="InterPro" id="IPR051534">
    <property type="entry name" value="CBASS_pafABC_assoc_protein"/>
</dbReference>
<evidence type="ECO:0000313" key="5">
    <source>
        <dbReference type="Proteomes" id="UP000294613"/>
    </source>
</evidence>
<dbReference type="AlphaFoldDB" id="A0A4R3JKS7"/>
<dbReference type="Proteomes" id="UP000294613">
    <property type="component" value="Unassembled WGS sequence"/>
</dbReference>